<organism evidence="8 9">
    <name type="scientific">Linnemannia gamsii</name>
    <dbReference type="NCBI Taxonomy" id="64522"/>
    <lineage>
        <taxon>Eukaryota</taxon>
        <taxon>Fungi</taxon>
        <taxon>Fungi incertae sedis</taxon>
        <taxon>Mucoromycota</taxon>
        <taxon>Mortierellomycotina</taxon>
        <taxon>Mortierellomycetes</taxon>
        <taxon>Mortierellales</taxon>
        <taxon>Mortierellaceae</taxon>
        <taxon>Linnemannia</taxon>
    </lineage>
</organism>
<reference evidence="8" key="1">
    <citation type="journal article" date="2020" name="Fungal Divers.">
        <title>Resolving the Mortierellaceae phylogeny through synthesis of multi-gene phylogenetics and phylogenomics.</title>
        <authorList>
            <person name="Vandepol N."/>
            <person name="Liber J."/>
            <person name="Desiro A."/>
            <person name="Na H."/>
            <person name="Kennedy M."/>
            <person name="Barry K."/>
            <person name="Grigoriev I.V."/>
            <person name="Miller A.N."/>
            <person name="O'Donnell K."/>
            <person name="Stajich J.E."/>
            <person name="Bonito G."/>
        </authorList>
    </citation>
    <scope>NUCLEOTIDE SEQUENCE</scope>
    <source>
        <strain evidence="8">NVP60</strain>
    </source>
</reference>
<dbReference type="OrthoDB" id="342281at2759"/>
<keyword evidence="2" id="KW-0812">Transmembrane</keyword>
<evidence type="ECO:0000256" key="4">
    <source>
        <dbReference type="ARBA" id="ARBA00023136"/>
    </source>
</evidence>
<name>A0A9P6UWN3_9FUNG</name>
<evidence type="ECO:0000256" key="5">
    <source>
        <dbReference type="SAM" id="Coils"/>
    </source>
</evidence>
<dbReference type="Proteomes" id="UP000823405">
    <property type="component" value="Unassembled WGS sequence"/>
</dbReference>
<evidence type="ECO:0000256" key="3">
    <source>
        <dbReference type="ARBA" id="ARBA00022989"/>
    </source>
</evidence>
<protein>
    <recommendedName>
        <fullName evidence="7">SUN domain-containing protein</fullName>
    </recommendedName>
</protein>
<evidence type="ECO:0000313" key="8">
    <source>
        <dbReference type="EMBL" id="KAG0322560.1"/>
    </source>
</evidence>
<evidence type="ECO:0000259" key="7">
    <source>
        <dbReference type="PROSITE" id="PS51469"/>
    </source>
</evidence>
<feature type="compositionally biased region" description="Acidic residues" evidence="6">
    <location>
        <begin position="39"/>
        <end position="57"/>
    </location>
</feature>
<dbReference type="EMBL" id="JAAAIN010000026">
    <property type="protein sequence ID" value="KAG0322560.1"/>
    <property type="molecule type" value="Genomic_DNA"/>
</dbReference>
<evidence type="ECO:0000313" key="9">
    <source>
        <dbReference type="Proteomes" id="UP000823405"/>
    </source>
</evidence>
<proteinExistence type="predicted"/>
<keyword evidence="9" id="KW-1185">Reference proteome</keyword>
<dbReference type="Gene3D" id="2.60.120.260">
    <property type="entry name" value="Galactose-binding domain-like"/>
    <property type="match status" value="1"/>
</dbReference>
<feature type="coiled-coil region" evidence="5">
    <location>
        <begin position="193"/>
        <end position="220"/>
    </location>
</feature>
<evidence type="ECO:0000256" key="6">
    <source>
        <dbReference type="SAM" id="MobiDB-lite"/>
    </source>
</evidence>
<keyword evidence="4" id="KW-0472">Membrane</keyword>
<dbReference type="InterPro" id="IPR045119">
    <property type="entry name" value="SUN1-5"/>
</dbReference>
<evidence type="ECO:0000256" key="1">
    <source>
        <dbReference type="ARBA" id="ARBA00004370"/>
    </source>
</evidence>
<feature type="domain" description="SUN" evidence="7">
    <location>
        <begin position="433"/>
        <end position="655"/>
    </location>
</feature>
<gene>
    <name evidence="8" type="ORF">BGZ97_005804</name>
</gene>
<dbReference type="PANTHER" id="PTHR12911:SF8">
    <property type="entry name" value="KLAROID PROTEIN-RELATED"/>
    <property type="match status" value="1"/>
</dbReference>
<keyword evidence="3" id="KW-1133">Transmembrane helix</keyword>
<dbReference type="Pfam" id="PF07738">
    <property type="entry name" value="Sad1_UNC"/>
    <property type="match status" value="2"/>
</dbReference>
<accession>A0A9P6UWN3</accession>
<dbReference type="AlphaFoldDB" id="A0A9P6UWN3"/>
<comment type="subcellular location">
    <subcellularLocation>
        <location evidence="1">Membrane</location>
    </subcellularLocation>
</comment>
<dbReference type="PANTHER" id="PTHR12911">
    <property type="entry name" value="SAD1/UNC-84-LIKE PROTEIN-RELATED"/>
    <property type="match status" value="1"/>
</dbReference>
<comment type="caution">
    <text evidence="8">The sequence shown here is derived from an EMBL/GenBank/DDBJ whole genome shotgun (WGS) entry which is preliminary data.</text>
</comment>
<keyword evidence="5" id="KW-0175">Coiled coil</keyword>
<feature type="region of interest" description="Disordered" evidence="6">
    <location>
        <begin position="1"/>
        <end position="64"/>
    </location>
</feature>
<dbReference type="InterPro" id="IPR012919">
    <property type="entry name" value="SUN_dom"/>
</dbReference>
<evidence type="ECO:0000256" key="2">
    <source>
        <dbReference type="ARBA" id="ARBA00022692"/>
    </source>
</evidence>
<sequence>MSEPPVTPNPTANLFSEYRDTTSLETSPPTPDHGNSDGDNYDDDNDDEADVENEEEDSNYRDYHEEDLMVELLERRRALYARSNSLDPSRVRVSYAPSLFDDVDGSPTEDMEGLGVGMGAGMRSARSAGTALYRRRCRSSTKMAADERENHGNCDNIRQRPSIDIDKHDHQSLIKTAAPLSPTDGPTSSYNGNTDLMTECNSLEQRVTNLEQSLNNRNIDLRLMYTQLQSGRWIEDKILNVIRNWLPAELVLSKDPTTGKVQIPEAFWDGVKDVFVTRSHFSEVVREELRRNVAEGKWESFLAENENRVRCLNSDTNCKLSQRMATFARDEFLYLVATESNAIWTSLEGRVDSLVQRELAQWAEDKIDGGGGGVGGVQGVVSRVEKEILTEIVDRAIEKYHKTHPRHGRHSHSTVSNNAQEQQQPDYALYNSGGRIIPGLTTQPYHRYKPTTLFGRFLGLQNWVPPPFKSDRLMAANKVIQPEMYPGDCWPMQEGRGQVAIDLAMRVVVTEVVIEHVDPMVSLHRGTAPREIEIWRLAAPTTSSSSSSSAPSMARDRVETPILGTWHKPGSPVPGASLLTTITYKQQQPQQQRTGDGKAETRMETGMVIETAQRFAIPLSKQNVPAYGVVIRVLSNWGHPDFACLYRVRVHGRPVQD</sequence>
<dbReference type="GO" id="GO:0043495">
    <property type="term" value="F:protein-membrane adaptor activity"/>
    <property type="evidence" value="ECO:0007669"/>
    <property type="project" value="TreeGrafter"/>
</dbReference>
<dbReference type="PROSITE" id="PS51469">
    <property type="entry name" value="SUN"/>
    <property type="match status" value="1"/>
</dbReference>
<dbReference type="GO" id="GO:0034993">
    <property type="term" value="C:meiotic nuclear membrane microtubule tethering complex"/>
    <property type="evidence" value="ECO:0007669"/>
    <property type="project" value="TreeGrafter"/>
</dbReference>